<evidence type="ECO:0000313" key="5">
    <source>
        <dbReference type="Proteomes" id="UP000539473"/>
    </source>
</evidence>
<feature type="domain" description="Fumarylacetoacetase-like C-terminal" evidence="2">
    <location>
        <begin position="102"/>
        <end position="313"/>
    </location>
</feature>
<dbReference type="SUPFAM" id="SSF56529">
    <property type="entry name" value="FAH"/>
    <property type="match status" value="1"/>
</dbReference>
<reference evidence="6" key="2">
    <citation type="journal article" date="2019" name="Int. J. Syst. Evol. Microbiol.">
        <title>The Global Catalogue of Microorganisms (GCM) 10K type strain sequencing project: providing services to taxonomists for standard genome sequencing and annotation.</title>
        <authorList>
            <consortium name="The Broad Institute Genomics Platform"/>
            <consortium name="The Broad Institute Genome Sequencing Center for Infectious Disease"/>
            <person name="Wu L."/>
            <person name="Ma J."/>
        </authorList>
    </citation>
    <scope>NUCLEOTIDE SEQUENCE [LARGE SCALE GENOMIC DNA]</scope>
    <source>
        <strain evidence="6">CGMCC 1.18437</strain>
    </source>
</reference>
<sequence>MRIARLLTPGPDGAHPRVVVQAGPDLPFTDVRRAHQLALQRRGAGERASLALATALVPGSLSAALENGEPFLDALHAAAHDTSGDAVAAPGRLLAPLDPVAYRDFLAFEEHIVNAAAATGGTVDPVVYEVPISYMGSAQAFIGPDDVMPWPTYAHARMDYELELGIVVARAGRNLTPDDAAGHILGYTVLNDFSARDIQVREMRGRLGPSKGKHFASACGPVIVTPDELDPHALTMTARVNGEEWSRGHSSTLLWRVPELVAWASASEPLAAGTLLGTGTVGRGCGMELGRELRPGDSVELEIGGIGVLQNRVGDPDGQGWAPTRRTPRLSPAR</sequence>
<dbReference type="PANTHER" id="PTHR43211:SF1">
    <property type="entry name" value="BLL6422 PROTEIN"/>
    <property type="match status" value="1"/>
</dbReference>
<evidence type="ECO:0000313" key="4">
    <source>
        <dbReference type="EMBL" id="MBB5376776.1"/>
    </source>
</evidence>
<dbReference type="Proteomes" id="UP000539473">
    <property type="component" value="Unassembled WGS sequence"/>
</dbReference>
<keyword evidence="6" id="KW-1185">Reference proteome</keyword>
<proteinExistence type="predicted"/>
<dbReference type="InterPro" id="IPR011234">
    <property type="entry name" value="Fumarylacetoacetase-like_C"/>
</dbReference>
<feature type="region of interest" description="Disordered" evidence="1">
    <location>
        <begin position="311"/>
        <end position="334"/>
    </location>
</feature>
<dbReference type="PANTHER" id="PTHR43211">
    <property type="entry name" value="FUMARYLACETOACETATE HYDROLASE"/>
    <property type="match status" value="1"/>
</dbReference>
<evidence type="ECO:0000256" key="1">
    <source>
        <dbReference type="SAM" id="MobiDB-lite"/>
    </source>
</evidence>
<dbReference type="RefSeq" id="WP_184111748.1">
    <property type="nucleotide sequence ID" value="NZ_BNAJ01000005.1"/>
</dbReference>
<comment type="caution">
    <text evidence="4">The sequence shown here is derived from an EMBL/GenBank/DDBJ whole genome shotgun (WGS) entry which is preliminary data.</text>
</comment>
<dbReference type="Pfam" id="PF01557">
    <property type="entry name" value="FAA_hydrolase"/>
    <property type="match status" value="1"/>
</dbReference>
<evidence type="ECO:0000313" key="6">
    <source>
        <dbReference type="Proteomes" id="UP000619376"/>
    </source>
</evidence>
<reference evidence="4 5" key="3">
    <citation type="submission" date="2020-08" db="EMBL/GenBank/DDBJ databases">
        <title>Genomic Encyclopedia of Type Strains, Phase IV (KMG-IV): sequencing the most valuable type-strain genomes for metagenomic binning, comparative biology and taxonomic classification.</title>
        <authorList>
            <person name="Goeker M."/>
        </authorList>
    </citation>
    <scope>NUCLEOTIDE SEQUENCE [LARGE SCALE GENOMIC DNA]</scope>
    <source>
        <strain evidence="4 5">DSM 27521</strain>
    </source>
</reference>
<protein>
    <submittedName>
        <fullName evidence="4">2-keto-4-pentenoate hydratase/2-oxohepta-3-ene-1,7-dioic acid hydratase in catechol pathway</fullName>
    </submittedName>
    <submittedName>
        <fullName evidence="3">Fumarylacetoacetase</fullName>
    </submittedName>
</protein>
<dbReference type="EMBL" id="JACHFK010000005">
    <property type="protein sequence ID" value="MBB5376776.1"/>
    <property type="molecule type" value="Genomic_DNA"/>
</dbReference>
<name>A0A7W8NPG8_9DEIO</name>
<gene>
    <name evidence="3" type="ORF">GCM10017781_22050</name>
    <name evidence="4" type="ORF">HNQ07_002240</name>
</gene>
<reference evidence="3" key="4">
    <citation type="submission" date="2024-05" db="EMBL/GenBank/DDBJ databases">
        <authorList>
            <person name="Sun Q."/>
            <person name="Zhou Y."/>
        </authorList>
    </citation>
    <scope>NUCLEOTIDE SEQUENCE</scope>
    <source>
        <strain evidence="3">CGMCC 1.18437</strain>
    </source>
</reference>
<evidence type="ECO:0000313" key="3">
    <source>
        <dbReference type="EMBL" id="GHF45267.1"/>
    </source>
</evidence>
<organism evidence="4 5">
    <name type="scientific">Deinococcus metalli</name>
    <dbReference type="NCBI Taxonomy" id="1141878"/>
    <lineage>
        <taxon>Bacteria</taxon>
        <taxon>Thermotogati</taxon>
        <taxon>Deinococcota</taxon>
        <taxon>Deinococci</taxon>
        <taxon>Deinococcales</taxon>
        <taxon>Deinococcaceae</taxon>
        <taxon>Deinococcus</taxon>
    </lineage>
</organism>
<dbReference type="GO" id="GO:0003824">
    <property type="term" value="F:catalytic activity"/>
    <property type="evidence" value="ECO:0007669"/>
    <property type="project" value="InterPro"/>
</dbReference>
<dbReference type="EMBL" id="BNAJ01000005">
    <property type="protein sequence ID" value="GHF45267.1"/>
    <property type="molecule type" value="Genomic_DNA"/>
</dbReference>
<dbReference type="Proteomes" id="UP000619376">
    <property type="component" value="Unassembled WGS sequence"/>
</dbReference>
<dbReference type="AlphaFoldDB" id="A0A7W8NPG8"/>
<dbReference type="InterPro" id="IPR036663">
    <property type="entry name" value="Fumarylacetoacetase_C_sf"/>
</dbReference>
<evidence type="ECO:0000259" key="2">
    <source>
        <dbReference type="Pfam" id="PF01557"/>
    </source>
</evidence>
<dbReference type="Gene3D" id="3.90.850.10">
    <property type="entry name" value="Fumarylacetoacetase-like, C-terminal domain"/>
    <property type="match status" value="1"/>
</dbReference>
<reference evidence="3" key="1">
    <citation type="journal article" date="2014" name="Int. J. Syst. Evol. Microbiol.">
        <title>Complete genome of a new Firmicutes species belonging to the dominant human colonic microbiota ('Ruminococcus bicirculans') reveals two chromosomes and a selective capacity to utilize plant glucans.</title>
        <authorList>
            <consortium name="NISC Comparative Sequencing Program"/>
            <person name="Wegmann U."/>
            <person name="Louis P."/>
            <person name="Goesmann A."/>
            <person name="Henrissat B."/>
            <person name="Duncan S.H."/>
            <person name="Flint H.J."/>
        </authorList>
    </citation>
    <scope>NUCLEOTIDE SEQUENCE</scope>
    <source>
        <strain evidence="3">CGMCC 1.18437</strain>
    </source>
</reference>
<accession>A0A7W8NPG8</accession>